<organism evidence="1 2">
    <name type="scientific">Aphis craccivora</name>
    <name type="common">Cowpea aphid</name>
    <dbReference type="NCBI Taxonomy" id="307492"/>
    <lineage>
        <taxon>Eukaryota</taxon>
        <taxon>Metazoa</taxon>
        <taxon>Ecdysozoa</taxon>
        <taxon>Arthropoda</taxon>
        <taxon>Hexapoda</taxon>
        <taxon>Insecta</taxon>
        <taxon>Pterygota</taxon>
        <taxon>Neoptera</taxon>
        <taxon>Paraneoptera</taxon>
        <taxon>Hemiptera</taxon>
        <taxon>Sternorrhyncha</taxon>
        <taxon>Aphidomorpha</taxon>
        <taxon>Aphidoidea</taxon>
        <taxon>Aphididae</taxon>
        <taxon>Aphidini</taxon>
        <taxon>Aphis</taxon>
        <taxon>Aphis</taxon>
    </lineage>
</organism>
<keyword evidence="2" id="KW-1185">Reference proteome</keyword>
<reference evidence="1 2" key="1">
    <citation type="submission" date="2019-08" db="EMBL/GenBank/DDBJ databases">
        <title>Whole genome of Aphis craccivora.</title>
        <authorList>
            <person name="Voronova N.V."/>
            <person name="Shulinski R.S."/>
            <person name="Bandarenka Y.V."/>
            <person name="Zhorov D.G."/>
            <person name="Warner D."/>
        </authorList>
    </citation>
    <scope>NUCLEOTIDE SEQUENCE [LARGE SCALE GENOMIC DNA]</scope>
    <source>
        <strain evidence="1">180601</strain>
        <tissue evidence="1">Whole Body</tissue>
    </source>
</reference>
<dbReference type="AlphaFoldDB" id="A0A6G0VXY2"/>
<dbReference type="EMBL" id="VUJU01010600">
    <property type="protein sequence ID" value="KAF0713671.1"/>
    <property type="molecule type" value="Genomic_DNA"/>
</dbReference>
<accession>A0A6G0VXY2</accession>
<gene>
    <name evidence="1" type="ORF">FWK35_00026342</name>
</gene>
<comment type="caution">
    <text evidence="1">The sequence shown here is derived from an EMBL/GenBank/DDBJ whole genome shotgun (WGS) entry which is preliminary data.</text>
</comment>
<name>A0A6G0VXY2_APHCR</name>
<evidence type="ECO:0000313" key="1">
    <source>
        <dbReference type="EMBL" id="KAF0713671.1"/>
    </source>
</evidence>
<protein>
    <submittedName>
        <fullName evidence="1">Uncharacterized protein</fullName>
    </submittedName>
</protein>
<feature type="non-terminal residue" evidence="1">
    <location>
        <position position="1"/>
    </location>
</feature>
<evidence type="ECO:0000313" key="2">
    <source>
        <dbReference type="Proteomes" id="UP000478052"/>
    </source>
</evidence>
<sequence>AFTGHSGPLPQQPLASTCLGLLPALPHPSSLKSLTTLSFHLCLGRPLGLFVFGFHFVTCPIGPSDLHTCPAQLSLLLFKIPLIFGSPYRSWIS</sequence>
<proteinExistence type="predicted"/>
<dbReference type="Proteomes" id="UP000478052">
    <property type="component" value="Unassembled WGS sequence"/>
</dbReference>